<dbReference type="PANTHER" id="PTHR44846:SF17">
    <property type="entry name" value="GNTR-FAMILY TRANSCRIPTIONAL REGULATOR"/>
    <property type="match status" value="1"/>
</dbReference>
<keyword evidence="4" id="KW-1185">Reference proteome</keyword>
<proteinExistence type="predicted"/>
<dbReference type="InterPro" id="IPR028978">
    <property type="entry name" value="Chorismate_lyase_/UTRA_dom_sf"/>
</dbReference>
<dbReference type="Gene3D" id="3.40.1410.10">
    <property type="entry name" value="Chorismate lyase-like"/>
    <property type="match status" value="1"/>
</dbReference>
<evidence type="ECO:0000313" key="4">
    <source>
        <dbReference type="Proteomes" id="UP000655287"/>
    </source>
</evidence>
<dbReference type="Proteomes" id="UP000655287">
    <property type="component" value="Unassembled WGS sequence"/>
</dbReference>
<dbReference type="PANTHER" id="PTHR44846">
    <property type="entry name" value="MANNOSYL-D-GLYCERATE TRANSPORT/METABOLISM SYSTEM REPRESSOR MNGR-RELATED"/>
    <property type="match status" value="1"/>
</dbReference>
<evidence type="ECO:0000256" key="1">
    <source>
        <dbReference type="SAM" id="MobiDB-lite"/>
    </source>
</evidence>
<evidence type="ECO:0000259" key="2">
    <source>
        <dbReference type="SMART" id="SM00866"/>
    </source>
</evidence>
<feature type="domain" description="UbiC transcription regulator-associated" evidence="2">
    <location>
        <begin position="32"/>
        <end position="173"/>
    </location>
</feature>
<feature type="region of interest" description="Disordered" evidence="1">
    <location>
        <begin position="1"/>
        <end position="20"/>
    </location>
</feature>
<name>A0A919V693_9ACTN</name>
<dbReference type="Pfam" id="PF07702">
    <property type="entry name" value="UTRA"/>
    <property type="match status" value="1"/>
</dbReference>
<accession>A0A919V693</accession>
<dbReference type="RefSeq" id="WP_203988872.1">
    <property type="nucleotide sequence ID" value="NZ_BOOU01000054.1"/>
</dbReference>
<dbReference type="InterPro" id="IPR050679">
    <property type="entry name" value="Bact_HTH_transcr_reg"/>
</dbReference>
<comment type="caution">
    <text evidence="3">The sequence shown here is derived from an EMBL/GenBank/DDBJ whole genome shotgun (WGS) entry which is preliminary data.</text>
</comment>
<dbReference type="SMART" id="SM00866">
    <property type="entry name" value="UTRA"/>
    <property type="match status" value="1"/>
</dbReference>
<protein>
    <recommendedName>
        <fullName evidence="2">UbiC transcription regulator-associated domain-containing protein</fullName>
    </recommendedName>
</protein>
<organism evidence="3 4">
    <name type="scientific">Sphaerisporangium rufum</name>
    <dbReference type="NCBI Taxonomy" id="1381558"/>
    <lineage>
        <taxon>Bacteria</taxon>
        <taxon>Bacillati</taxon>
        <taxon>Actinomycetota</taxon>
        <taxon>Actinomycetes</taxon>
        <taxon>Streptosporangiales</taxon>
        <taxon>Streptosporangiaceae</taxon>
        <taxon>Sphaerisporangium</taxon>
    </lineage>
</organism>
<reference evidence="3" key="1">
    <citation type="submission" date="2021-01" db="EMBL/GenBank/DDBJ databases">
        <title>Whole genome shotgun sequence of Sphaerisporangium rufum NBRC 109079.</title>
        <authorList>
            <person name="Komaki H."/>
            <person name="Tamura T."/>
        </authorList>
    </citation>
    <scope>NUCLEOTIDE SEQUENCE</scope>
    <source>
        <strain evidence="3">NBRC 109079</strain>
    </source>
</reference>
<dbReference type="EMBL" id="BOOU01000054">
    <property type="protein sequence ID" value="GII79125.1"/>
    <property type="molecule type" value="Genomic_DNA"/>
</dbReference>
<evidence type="ECO:0000313" key="3">
    <source>
        <dbReference type="EMBL" id="GII79125.1"/>
    </source>
</evidence>
<dbReference type="GO" id="GO:0045892">
    <property type="term" value="P:negative regulation of DNA-templated transcription"/>
    <property type="evidence" value="ECO:0007669"/>
    <property type="project" value="TreeGrafter"/>
</dbReference>
<dbReference type="AlphaFoldDB" id="A0A919V693"/>
<dbReference type="GO" id="GO:0003677">
    <property type="term" value="F:DNA binding"/>
    <property type="evidence" value="ECO:0007669"/>
    <property type="project" value="InterPro"/>
</dbReference>
<sequence length="181" mass="19465">MSRPPEWVGSSASYLSPRGDGQADAWSEELAVTGRSGSQRLREVAEVVPPAQVAEALRLRGGEAAVVRRRVMLVEDRPVELTDSYYPASVAAGTGLAEARKIRGGAPTLLAGLGYVPDEVYEDISVRPATGEEGEILEVAAGTLVVVLFRVVFAAGHVPFEASVMTMLPEGRHFRYHFRTS</sequence>
<dbReference type="SUPFAM" id="SSF64288">
    <property type="entry name" value="Chorismate lyase-like"/>
    <property type="match status" value="1"/>
</dbReference>
<dbReference type="InterPro" id="IPR011663">
    <property type="entry name" value="UTRA"/>
</dbReference>
<gene>
    <name evidence="3" type="ORF">Sru01_41070</name>
</gene>